<evidence type="ECO:0000256" key="5">
    <source>
        <dbReference type="ARBA" id="ARBA00022723"/>
    </source>
</evidence>
<feature type="domain" description="Prenyltransferase alpha-alpha toroid" evidence="9">
    <location>
        <begin position="9"/>
        <end position="421"/>
    </location>
</feature>
<feature type="region of interest" description="Disordered" evidence="8">
    <location>
        <begin position="270"/>
        <end position="299"/>
    </location>
</feature>
<dbReference type="Proteomes" id="UP000054565">
    <property type="component" value="Unassembled WGS sequence"/>
</dbReference>
<evidence type="ECO:0000256" key="8">
    <source>
        <dbReference type="SAM" id="MobiDB-lite"/>
    </source>
</evidence>
<evidence type="ECO:0000256" key="1">
    <source>
        <dbReference type="ARBA" id="ARBA00001947"/>
    </source>
</evidence>
<evidence type="ECO:0000256" key="4">
    <source>
        <dbReference type="ARBA" id="ARBA00022679"/>
    </source>
</evidence>
<sequence>MADSPLFWKDRHIKYFLRCLKTLLPHQYTPNDSNRMTLGFFIVGGLDLLGFLHASLSESERRAYANWVYHCQLSSGGFRGFTGTKFGDDDQRTAANEAWDPANLPATFFALVTLLILGDDLTRVRRKECLRWLRTMQREDGSFGEVLGANGQIEGGSDLRFCCCAAGIRYMLRGKDAEYLKDVDDIDIRRLATYVEKCQSYDGGFAQAPWLEAHAGLTYCALGTLSFLDGIPKEKTGDIIPDLNIAACTPGSAEFESLIEWLAFRQTNVIQEDNESDDEEDGDTAGREELDLPASTTRRPSLAKGAAFSIEEQISSLPVLLAASHWPSEQQNCAGFNGRTNKIADTCYCFWVTGSLAILNRLNVINADTNRRYLLDKTQHLIGGFGKGVDEFPDVLHSYLGLASLGLLGEPGIDPIDPVLCASQRTRQHLESLSWWKGSTSV</sequence>
<proteinExistence type="inferred from homology"/>
<keyword evidence="3" id="KW-0637">Prenyltransferase</keyword>
<dbReference type="Pfam" id="PF00432">
    <property type="entry name" value="Prenyltrans"/>
    <property type="match status" value="1"/>
</dbReference>
<evidence type="ECO:0000313" key="11">
    <source>
        <dbReference type="Proteomes" id="UP000054565"/>
    </source>
</evidence>
<evidence type="ECO:0000259" key="9">
    <source>
        <dbReference type="Pfam" id="PF00432"/>
    </source>
</evidence>
<protein>
    <submittedName>
        <fullName evidence="10">Geranylgeranyltransferase type I</fullName>
    </submittedName>
</protein>
<feature type="compositionally biased region" description="Acidic residues" evidence="8">
    <location>
        <begin position="272"/>
        <end position="283"/>
    </location>
</feature>
<dbReference type="PANTHER" id="PTHR11774:SF4">
    <property type="entry name" value="GERANYLGERANYL TRANSFERASE TYPE-1 SUBUNIT BETA"/>
    <property type="match status" value="1"/>
</dbReference>
<comment type="similarity">
    <text evidence="2">Belongs to the protein prenyltransferase subunit beta family.</text>
</comment>
<dbReference type="AlphaFoldDB" id="A0A0J6Y5T5"/>
<organism evidence="10 11">
    <name type="scientific">Coccidioides immitis RMSCC 2394</name>
    <dbReference type="NCBI Taxonomy" id="404692"/>
    <lineage>
        <taxon>Eukaryota</taxon>
        <taxon>Fungi</taxon>
        <taxon>Dikarya</taxon>
        <taxon>Ascomycota</taxon>
        <taxon>Pezizomycotina</taxon>
        <taxon>Eurotiomycetes</taxon>
        <taxon>Eurotiomycetidae</taxon>
        <taxon>Onygenales</taxon>
        <taxon>Onygenaceae</taxon>
        <taxon>Coccidioides</taxon>
    </lineage>
</organism>
<dbReference type="InterPro" id="IPR045089">
    <property type="entry name" value="PGGT1B-like"/>
</dbReference>
<comment type="cofactor">
    <cofactor evidence="1">
        <name>Zn(2+)</name>
        <dbReference type="ChEBI" id="CHEBI:29105"/>
    </cofactor>
</comment>
<dbReference type="EMBL" id="DS028103">
    <property type="protein sequence ID" value="KMP02419.1"/>
    <property type="molecule type" value="Genomic_DNA"/>
</dbReference>
<evidence type="ECO:0000256" key="2">
    <source>
        <dbReference type="ARBA" id="ARBA00010497"/>
    </source>
</evidence>
<dbReference type="Gene3D" id="1.50.10.20">
    <property type="match status" value="1"/>
</dbReference>
<name>A0A0J6Y5T5_COCIT</name>
<keyword evidence="4 10" id="KW-0808">Transferase</keyword>
<evidence type="ECO:0000256" key="6">
    <source>
        <dbReference type="ARBA" id="ARBA00022737"/>
    </source>
</evidence>
<evidence type="ECO:0000256" key="3">
    <source>
        <dbReference type="ARBA" id="ARBA00022602"/>
    </source>
</evidence>
<gene>
    <name evidence="10" type="ORF">CIRG_10242</name>
</gene>
<dbReference type="STRING" id="404692.A0A0J6Y5T5"/>
<keyword evidence="7" id="KW-0862">Zinc</keyword>
<dbReference type="GO" id="GO:0005953">
    <property type="term" value="C:CAAX-protein geranylgeranyltransferase complex"/>
    <property type="evidence" value="ECO:0007669"/>
    <property type="project" value="TreeGrafter"/>
</dbReference>
<dbReference type="SUPFAM" id="SSF48239">
    <property type="entry name" value="Terpenoid cyclases/Protein prenyltransferases"/>
    <property type="match status" value="1"/>
</dbReference>
<dbReference type="InterPro" id="IPR001330">
    <property type="entry name" value="Prenyltrans"/>
</dbReference>
<evidence type="ECO:0000313" key="10">
    <source>
        <dbReference type="EMBL" id="KMP02419.1"/>
    </source>
</evidence>
<dbReference type="GO" id="GO:0004662">
    <property type="term" value="F:CAAX-protein geranylgeranyltransferase activity"/>
    <property type="evidence" value="ECO:0007669"/>
    <property type="project" value="TreeGrafter"/>
</dbReference>
<dbReference type="InterPro" id="IPR008930">
    <property type="entry name" value="Terpenoid_cyclase/PrenylTrfase"/>
</dbReference>
<reference evidence="11" key="1">
    <citation type="journal article" date="2010" name="Genome Res.">
        <title>Population genomic sequencing of Coccidioides fungi reveals recent hybridization and transposon control.</title>
        <authorList>
            <person name="Neafsey D.E."/>
            <person name="Barker B.M."/>
            <person name="Sharpton T.J."/>
            <person name="Stajich J.E."/>
            <person name="Park D.J."/>
            <person name="Whiston E."/>
            <person name="Hung C.-Y."/>
            <person name="McMahan C."/>
            <person name="White J."/>
            <person name="Sykes S."/>
            <person name="Heiman D."/>
            <person name="Young S."/>
            <person name="Zeng Q."/>
            <person name="Abouelleil A."/>
            <person name="Aftuck L."/>
            <person name="Bessette D."/>
            <person name="Brown A."/>
            <person name="FitzGerald M."/>
            <person name="Lui A."/>
            <person name="Macdonald J.P."/>
            <person name="Priest M."/>
            <person name="Orbach M.J."/>
            <person name="Galgiani J.N."/>
            <person name="Kirkland T.N."/>
            <person name="Cole G.T."/>
            <person name="Birren B.W."/>
            <person name="Henn M.R."/>
            <person name="Taylor J.W."/>
            <person name="Rounsley S.D."/>
        </authorList>
    </citation>
    <scope>NUCLEOTIDE SEQUENCE [LARGE SCALE GENOMIC DNA]</scope>
    <source>
        <strain evidence="11">RMSCC 2394</strain>
    </source>
</reference>
<keyword evidence="6" id="KW-0677">Repeat</keyword>
<dbReference type="GO" id="GO:0046872">
    <property type="term" value="F:metal ion binding"/>
    <property type="evidence" value="ECO:0007669"/>
    <property type="project" value="UniProtKB-KW"/>
</dbReference>
<evidence type="ECO:0000256" key="7">
    <source>
        <dbReference type="ARBA" id="ARBA00022833"/>
    </source>
</evidence>
<dbReference type="PANTHER" id="PTHR11774">
    <property type="entry name" value="GERANYLGERANYL TRANSFERASE TYPE BETA SUBUNIT"/>
    <property type="match status" value="1"/>
</dbReference>
<accession>A0A0J6Y5T5</accession>
<keyword evidence="5" id="KW-0479">Metal-binding</keyword>
<dbReference type="OrthoDB" id="24893at2759"/>